<accession>A0A2C9D6I3</accession>
<reference evidence="2" key="1">
    <citation type="submission" date="2017-09" db="EMBL/GenBank/DDBJ databases">
        <title>Genome sequence of Nannocystis excedens DSM 71.</title>
        <authorList>
            <person name="Blom J."/>
        </authorList>
    </citation>
    <scope>NUCLEOTIDE SEQUENCE [LARGE SCALE GENOMIC DNA]</scope>
    <source>
        <strain evidence="2">type strain: E19</strain>
    </source>
</reference>
<protein>
    <submittedName>
        <fullName evidence="1">MarR family protein</fullName>
    </submittedName>
</protein>
<dbReference type="Proteomes" id="UP000223606">
    <property type="component" value="Chromosome 1"/>
</dbReference>
<dbReference type="KEGG" id="hdi:HDIA_2238"/>
<gene>
    <name evidence="1" type="ORF">HDIA_2238</name>
</gene>
<organism evidence="1 2">
    <name type="scientific">Hartmannibacter diazotrophicus</name>
    <dbReference type="NCBI Taxonomy" id="1482074"/>
    <lineage>
        <taxon>Bacteria</taxon>
        <taxon>Pseudomonadati</taxon>
        <taxon>Pseudomonadota</taxon>
        <taxon>Alphaproteobacteria</taxon>
        <taxon>Hyphomicrobiales</taxon>
        <taxon>Pleomorphomonadaceae</taxon>
        <taxon>Hartmannibacter</taxon>
    </lineage>
</organism>
<dbReference type="AlphaFoldDB" id="A0A2C9D6I3"/>
<dbReference type="EMBL" id="LT960614">
    <property type="protein sequence ID" value="SON55779.1"/>
    <property type="molecule type" value="Genomic_DNA"/>
</dbReference>
<keyword evidence="2" id="KW-1185">Reference proteome</keyword>
<evidence type="ECO:0000313" key="2">
    <source>
        <dbReference type="Proteomes" id="UP000223606"/>
    </source>
</evidence>
<name>A0A2C9D6I3_9HYPH</name>
<proteinExistence type="predicted"/>
<dbReference type="OrthoDB" id="5453597at2"/>
<sequence>MSGEGINQMAIANALSAGVCLTTEELARLTGLERKRVAMTCCRLVSRDWIDRLERGCFVLSEEGRRALANGEIIKTGPKGPLTQGIPRRPKRRTVRDKLWYAIRLKKKFTLGDLIELTGSSHANAARYVQALAGAGYLTTLRREAGFAPTSNGYCRWSLTDDPGSKTLVLRAKGRTIFDPNRNETRDVKLGGRVRWAP</sequence>
<evidence type="ECO:0000313" key="1">
    <source>
        <dbReference type="EMBL" id="SON55779.1"/>
    </source>
</evidence>
<dbReference type="RefSeq" id="WP_099556239.1">
    <property type="nucleotide sequence ID" value="NZ_LT960614.1"/>
</dbReference>